<organism evidence="1">
    <name type="scientific">virus sp. ctoYX9</name>
    <dbReference type="NCBI Taxonomy" id="2825822"/>
    <lineage>
        <taxon>Viruses</taxon>
    </lineage>
</organism>
<evidence type="ECO:0000313" key="1">
    <source>
        <dbReference type="EMBL" id="DAE33026.1"/>
    </source>
</evidence>
<protein>
    <submittedName>
        <fullName evidence="1">Uncharacterized protein</fullName>
    </submittedName>
</protein>
<dbReference type="EMBL" id="BK059131">
    <property type="protein sequence ID" value="DAE33026.1"/>
    <property type="molecule type" value="Genomic_DNA"/>
</dbReference>
<accession>A0A8S5RPF1</accession>
<reference evidence="1" key="1">
    <citation type="journal article" date="2021" name="Proc. Natl. Acad. Sci. U.S.A.">
        <title>A Catalog of Tens of Thousands of Viruses from Human Metagenomes Reveals Hidden Associations with Chronic Diseases.</title>
        <authorList>
            <person name="Tisza M.J."/>
            <person name="Buck C.B."/>
        </authorList>
    </citation>
    <scope>NUCLEOTIDE SEQUENCE</scope>
    <source>
        <strain evidence="1">CtoYX9</strain>
    </source>
</reference>
<sequence length="145" mass="16923">MFDFAHVNNDLAQAFISGSDLPTNPFEKYFQLNKPFSRWELIDVTERAINLYRIWDFTVKCGNIEHNAILDIYKKEGGEYNCEKLCMITETAAVILEHKSIPMYLLRYNIDSRHVGFVGDEYRVATVGMIKHPEDGYNVVSFMWE</sequence>
<proteinExistence type="predicted"/>
<name>A0A8S5RPF1_9VIRU</name>